<name>A0A8H7CND0_9AGAR</name>
<accession>A0A8H7CND0</accession>
<proteinExistence type="predicted"/>
<evidence type="ECO:0008006" key="3">
    <source>
        <dbReference type="Google" id="ProtNLM"/>
    </source>
</evidence>
<sequence length="356" mass="40832">MVLTRRAYKSIVRWLPNEVLSEVLGYMSQPDLLAPCRTSRLINGLATPLLYGSVTLSEIPSMEKFVSVLNKYADSPTPLSRHVREFSVVMFDDSSMYPRLAHQITTALSHCRNLHSLTLLLSNTHFSGMLRDSHFPNLRTFRYGVSPDVSTVLPAFITRHSTINTLAMVCSTSAMERDFDLDLIQLPNLKMFSADSYLIQSLVCDQTLQNICIYFFYPDFEACLKRLAPLVCTQKLRLLIKADEIDARAFFKYVADSIPQITELTFQKLRDSAPGADRLVEHLQIETQLRNLKHLRVLEFDNFEETQDRTEAEREMDLSLVKQWSAACPSLISILLHGYQWEYKGIWDIENVPLLI</sequence>
<dbReference type="InterPro" id="IPR032675">
    <property type="entry name" value="LRR_dom_sf"/>
</dbReference>
<protein>
    <recommendedName>
        <fullName evidence="3">F-box domain-containing protein</fullName>
    </recommendedName>
</protein>
<dbReference type="Proteomes" id="UP000620124">
    <property type="component" value="Unassembled WGS sequence"/>
</dbReference>
<dbReference type="Gene3D" id="3.80.10.10">
    <property type="entry name" value="Ribonuclease Inhibitor"/>
    <property type="match status" value="1"/>
</dbReference>
<dbReference type="AlphaFoldDB" id="A0A8H7CND0"/>
<gene>
    <name evidence="1" type="ORF">MVEN_01704100</name>
</gene>
<comment type="caution">
    <text evidence="1">The sequence shown here is derived from an EMBL/GenBank/DDBJ whole genome shotgun (WGS) entry which is preliminary data.</text>
</comment>
<evidence type="ECO:0000313" key="2">
    <source>
        <dbReference type="Proteomes" id="UP000620124"/>
    </source>
</evidence>
<evidence type="ECO:0000313" key="1">
    <source>
        <dbReference type="EMBL" id="KAF7344139.1"/>
    </source>
</evidence>
<organism evidence="1 2">
    <name type="scientific">Mycena venus</name>
    <dbReference type="NCBI Taxonomy" id="2733690"/>
    <lineage>
        <taxon>Eukaryota</taxon>
        <taxon>Fungi</taxon>
        <taxon>Dikarya</taxon>
        <taxon>Basidiomycota</taxon>
        <taxon>Agaricomycotina</taxon>
        <taxon>Agaricomycetes</taxon>
        <taxon>Agaricomycetidae</taxon>
        <taxon>Agaricales</taxon>
        <taxon>Marasmiineae</taxon>
        <taxon>Mycenaceae</taxon>
        <taxon>Mycena</taxon>
    </lineage>
</organism>
<reference evidence="1" key="1">
    <citation type="submission" date="2020-05" db="EMBL/GenBank/DDBJ databases">
        <title>Mycena genomes resolve the evolution of fungal bioluminescence.</title>
        <authorList>
            <person name="Tsai I.J."/>
        </authorList>
    </citation>
    <scope>NUCLEOTIDE SEQUENCE</scope>
    <source>
        <strain evidence="1">CCC161011</strain>
    </source>
</reference>
<keyword evidence="2" id="KW-1185">Reference proteome</keyword>
<dbReference type="EMBL" id="JACAZI010000015">
    <property type="protein sequence ID" value="KAF7344139.1"/>
    <property type="molecule type" value="Genomic_DNA"/>
</dbReference>
<dbReference type="SUPFAM" id="SSF52047">
    <property type="entry name" value="RNI-like"/>
    <property type="match status" value="1"/>
</dbReference>
<dbReference type="OrthoDB" id="3010166at2759"/>